<keyword evidence="13" id="KW-1185">Reference proteome</keyword>
<feature type="binding site" evidence="8">
    <location>
        <begin position="153"/>
        <end position="158"/>
    </location>
    <ligand>
        <name>NADP(+)</name>
        <dbReference type="ChEBI" id="CHEBI:58349"/>
    </ligand>
</feature>
<feature type="domain" description="SDH C-terminal" evidence="11">
    <location>
        <begin position="241"/>
        <end position="264"/>
    </location>
</feature>
<dbReference type="NCBIfam" id="TIGR00507">
    <property type="entry name" value="aroE"/>
    <property type="match status" value="1"/>
</dbReference>
<dbReference type="PANTHER" id="PTHR21089:SF1">
    <property type="entry name" value="BIFUNCTIONAL 3-DEHYDROQUINATE DEHYDRATASE_SHIKIMATE DEHYDROGENASE, CHLOROPLASTIC"/>
    <property type="match status" value="1"/>
</dbReference>
<feature type="binding site" evidence="8">
    <location>
        <position position="248"/>
    </location>
    <ligand>
        <name>shikimate</name>
        <dbReference type="ChEBI" id="CHEBI:36208"/>
    </ligand>
</feature>
<feature type="domain" description="Quinate/shikimate 5-dehydrogenase/glutamyl-tRNA reductase" evidence="9">
    <location>
        <begin position="125"/>
        <end position="193"/>
    </location>
</feature>
<evidence type="ECO:0000256" key="2">
    <source>
        <dbReference type="ARBA" id="ARBA00012962"/>
    </source>
</evidence>
<feature type="domain" description="Shikimate dehydrogenase substrate binding N-terminal" evidence="10">
    <location>
        <begin position="7"/>
        <end position="89"/>
    </location>
</feature>
<evidence type="ECO:0000256" key="8">
    <source>
        <dbReference type="HAMAP-Rule" id="MF_00222"/>
    </source>
</evidence>
<comment type="caution">
    <text evidence="12">The sequence shown here is derived from an EMBL/GenBank/DDBJ whole genome shotgun (WGS) entry which is preliminary data.</text>
</comment>
<feature type="binding site" evidence="8">
    <location>
        <position position="78"/>
    </location>
    <ligand>
        <name>NADP(+)</name>
        <dbReference type="ChEBI" id="CHEBI:58349"/>
    </ligand>
</feature>
<proteinExistence type="inferred from homology"/>
<protein>
    <recommendedName>
        <fullName evidence="2 8">Shikimate dehydrogenase (NADP(+))</fullName>
        <shortName evidence="8">SDH</shortName>
        <ecNumber evidence="2 8">1.1.1.25</ecNumber>
    </recommendedName>
</protein>
<keyword evidence="6 8" id="KW-0057">Aromatic amino acid biosynthesis</keyword>
<feature type="binding site" evidence="8">
    <location>
        <position position="87"/>
    </location>
    <ligand>
        <name>shikimate</name>
        <dbReference type="ChEBI" id="CHEBI:36208"/>
    </ligand>
</feature>
<keyword evidence="4 8" id="KW-0521">NADP</keyword>
<dbReference type="AlphaFoldDB" id="A0A839AJH4"/>
<dbReference type="SUPFAM" id="SSF53223">
    <property type="entry name" value="Aminoacid dehydrogenase-like, N-terminal domain"/>
    <property type="match status" value="1"/>
</dbReference>
<dbReference type="Pfam" id="PF01488">
    <property type="entry name" value="Shikimate_DH"/>
    <property type="match status" value="1"/>
</dbReference>
<dbReference type="InterPro" id="IPR013708">
    <property type="entry name" value="Shikimate_DH-bd_N"/>
</dbReference>
<evidence type="ECO:0000256" key="5">
    <source>
        <dbReference type="ARBA" id="ARBA00023002"/>
    </source>
</evidence>
<comment type="catalytic activity">
    <reaction evidence="7 8">
        <text>shikimate + NADP(+) = 3-dehydroshikimate + NADPH + H(+)</text>
        <dbReference type="Rhea" id="RHEA:17737"/>
        <dbReference type="ChEBI" id="CHEBI:15378"/>
        <dbReference type="ChEBI" id="CHEBI:16630"/>
        <dbReference type="ChEBI" id="CHEBI:36208"/>
        <dbReference type="ChEBI" id="CHEBI:57783"/>
        <dbReference type="ChEBI" id="CHEBI:58349"/>
        <dbReference type="EC" id="1.1.1.25"/>
    </reaction>
</comment>
<dbReference type="SUPFAM" id="SSF51735">
    <property type="entry name" value="NAD(P)-binding Rossmann-fold domains"/>
    <property type="match status" value="1"/>
</dbReference>
<dbReference type="Pfam" id="PF18317">
    <property type="entry name" value="SDH_C"/>
    <property type="match status" value="1"/>
</dbReference>
<evidence type="ECO:0000259" key="11">
    <source>
        <dbReference type="Pfam" id="PF18317"/>
    </source>
</evidence>
<comment type="pathway">
    <text evidence="1 8">Metabolic intermediate biosynthesis; chorismate biosynthesis; chorismate from D-erythrose 4-phosphate and phosphoenolpyruvate: step 4/7.</text>
</comment>
<reference evidence="12 13" key="1">
    <citation type="submission" date="2020-07" db="EMBL/GenBank/DDBJ databases">
        <title>Stappia sp., F7233, whole genome shotgun sequencing project.</title>
        <authorList>
            <person name="Jiang S."/>
            <person name="Liu Z.W."/>
            <person name="Du Z.J."/>
        </authorList>
    </citation>
    <scope>NUCLEOTIDE SEQUENCE [LARGE SCALE GENOMIC DNA]</scope>
    <source>
        <strain evidence="12 13">F7233</strain>
    </source>
</reference>
<evidence type="ECO:0000313" key="12">
    <source>
        <dbReference type="EMBL" id="MBA5778907.1"/>
    </source>
</evidence>
<dbReference type="Pfam" id="PF08501">
    <property type="entry name" value="Shikimate_dh_N"/>
    <property type="match status" value="1"/>
</dbReference>
<feature type="binding site" evidence="8">
    <location>
        <position position="62"/>
    </location>
    <ligand>
        <name>shikimate</name>
        <dbReference type="ChEBI" id="CHEBI:36208"/>
    </ligand>
</feature>
<comment type="similarity">
    <text evidence="8">Belongs to the shikimate dehydrogenase family.</text>
</comment>
<evidence type="ECO:0000256" key="1">
    <source>
        <dbReference type="ARBA" id="ARBA00004871"/>
    </source>
</evidence>
<evidence type="ECO:0000256" key="3">
    <source>
        <dbReference type="ARBA" id="ARBA00022605"/>
    </source>
</evidence>
<dbReference type="GO" id="GO:0005829">
    <property type="term" value="C:cytosol"/>
    <property type="evidence" value="ECO:0007669"/>
    <property type="project" value="TreeGrafter"/>
</dbReference>
<dbReference type="PANTHER" id="PTHR21089">
    <property type="entry name" value="SHIKIMATE DEHYDROGENASE"/>
    <property type="match status" value="1"/>
</dbReference>
<sequence>MMRKVAITGWPVSHSRSPMIHGYWLKSLGVEGVYDRQAVAPEDADLFYRDFASSGLVGCNVTVPHKETALRACETLDDAARAIGAVNTLWLDGAGRLHGANTDAAGFLGSLDQSAPGWDEKPGAAVVLGAGGAARAIVWGLLQRGFKPVHIVNRTFEKAEKLASYFGSDSIAQKWEDLGDLLGKADILVNTTSLGMEGQPALDIDLSPLPDTAVVMDAVYVPLETGLLKQARARGNRTVDGLGMLLHQAVPGFEKWFGVRPDVTPELRALVVADLEKKS</sequence>
<evidence type="ECO:0000259" key="10">
    <source>
        <dbReference type="Pfam" id="PF08501"/>
    </source>
</evidence>
<evidence type="ECO:0000313" key="13">
    <source>
        <dbReference type="Proteomes" id="UP000541109"/>
    </source>
</evidence>
<name>A0A839AJH4_9HYPH</name>
<dbReference type="GO" id="GO:0009073">
    <property type="term" value="P:aromatic amino acid family biosynthetic process"/>
    <property type="evidence" value="ECO:0007669"/>
    <property type="project" value="UniProtKB-KW"/>
</dbReference>
<dbReference type="GO" id="GO:0009423">
    <property type="term" value="P:chorismate biosynthetic process"/>
    <property type="evidence" value="ECO:0007669"/>
    <property type="project" value="UniProtKB-UniRule"/>
</dbReference>
<evidence type="ECO:0000256" key="4">
    <source>
        <dbReference type="ARBA" id="ARBA00022857"/>
    </source>
</evidence>
<evidence type="ECO:0000259" key="9">
    <source>
        <dbReference type="Pfam" id="PF01488"/>
    </source>
</evidence>
<dbReference type="EC" id="1.1.1.25" evidence="2 8"/>
<dbReference type="GO" id="GO:0004764">
    <property type="term" value="F:shikimate 3-dehydrogenase (NADP+) activity"/>
    <property type="evidence" value="ECO:0007669"/>
    <property type="project" value="UniProtKB-UniRule"/>
</dbReference>
<gene>
    <name evidence="8" type="primary">aroE</name>
    <name evidence="12" type="ORF">H2509_17405</name>
</gene>
<feature type="active site" description="Proton acceptor" evidence="8">
    <location>
        <position position="66"/>
    </location>
</feature>
<accession>A0A839AJH4</accession>
<dbReference type="InterPro" id="IPR036291">
    <property type="entry name" value="NAD(P)-bd_dom_sf"/>
</dbReference>
<feature type="binding site" evidence="8">
    <location>
        <position position="241"/>
    </location>
    <ligand>
        <name>NADP(+)</name>
        <dbReference type="ChEBI" id="CHEBI:58349"/>
    </ligand>
</feature>
<dbReference type="InterPro" id="IPR022893">
    <property type="entry name" value="Shikimate_DH_fam"/>
</dbReference>
<keyword evidence="5 8" id="KW-0560">Oxidoreductase</keyword>
<dbReference type="Proteomes" id="UP000541109">
    <property type="component" value="Unassembled WGS sequence"/>
</dbReference>
<dbReference type="Gene3D" id="3.40.50.720">
    <property type="entry name" value="NAD(P)-binding Rossmann-like Domain"/>
    <property type="match status" value="1"/>
</dbReference>
<comment type="subunit">
    <text evidence="8">Homodimer.</text>
</comment>
<dbReference type="InterPro" id="IPR006151">
    <property type="entry name" value="Shikm_DH/Glu-tRNA_Rdtase"/>
</dbReference>
<dbReference type="NCBIfam" id="NF001312">
    <property type="entry name" value="PRK00258.1-4"/>
    <property type="match status" value="1"/>
</dbReference>
<dbReference type="UniPathway" id="UPA00053">
    <property type="reaction ID" value="UER00087"/>
</dbReference>
<feature type="binding site" evidence="8">
    <location>
        <position position="218"/>
    </location>
    <ligand>
        <name>NADP(+)</name>
        <dbReference type="ChEBI" id="CHEBI:58349"/>
    </ligand>
</feature>
<dbReference type="CDD" id="cd01065">
    <property type="entry name" value="NAD_bind_Shikimate_DH"/>
    <property type="match status" value="1"/>
</dbReference>
<dbReference type="InterPro" id="IPR041121">
    <property type="entry name" value="SDH_C"/>
</dbReference>
<feature type="binding site" evidence="8">
    <location>
        <begin position="129"/>
        <end position="133"/>
    </location>
    <ligand>
        <name>NADP(+)</name>
        <dbReference type="ChEBI" id="CHEBI:58349"/>
    </ligand>
</feature>
<keyword evidence="3 8" id="KW-0028">Amino-acid biosynthesis</keyword>
<dbReference type="HAMAP" id="MF_00222">
    <property type="entry name" value="Shikimate_DH_AroE"/>
    <property type="match status" value="1"/>
</dbReference>
<dbReference type="GO" id="GO:0008652">
    <property type="term" value="P:amino acid biosynthetic process"/>
    <property type="evidence" value="ECO:0007669"/>
    <property type="project" value="UniProtKB-KW"/>
</dbReference>
<comment type="function">
    <text evidence="8">Involved in the biosynthesis of the chorismate, which leads to the biosynthesis of aromatic amino acids. Catalyzes the reversible NADPH linked reduction of 3-dehydroshikimate (DHSA) to yield shikimate (SA).</text>
</comment>
<feature type="binding site" evidence="8">
    <location>
        <position position="103"/>
    </location>
    <ligand>
        <name>shikimate</name>
        <dbReference type="ChEBI" id="CHEBI:36208"/>
    </ligand>
</feature>
<evidence type="ECO:0000256" key="7">
    <source>
        <dbReference type="ARBA" id="ARBA00049442"/>
    </source>
</evidence>
<dbReference type="InterPro" id="IPR046346">
    <property type="entry name" value="Aminoacid_DH-like_N_sf"/>
</dbReference>
<feature type="binding site" evidence="8">
    <location>
        <begin position="15"/>
        <end position="17"/>
    </location>
    <ligand>
        <name>shikimate</name>
        <dbReference type="ChEBI" id="CHEBI:36208"/>
    </ligand>
</feature>
<feature type="binding site" evidence="8">
    <location>
        <position position="220"/>
    </location>
    <ligand>
        <name>shikimate</name>
        <dbReference type="ChEBI" id="CHEBI:36208"/>
    </ligand>
</feature>
<dbReference type="InterPro" id="IPR011342">
    <property type="entry name" value="Shikimate_DH"/>
</dbReference>
<dbReference type="EMBL" id="JACFXV010000064">
    <property type="protein sequence ID" value="MBA5778907.1"/>
    <property type="molecule type" value="Genomic_DNA"/>
</dbReference>
<evidence type="ECO:0000256" key="6">
    <source>
        <dbReference type="ARBA" id="ARBA00023141"/>
    </source>
</evidence>
<dbReference type="GO" id="GO:0050661">
    <property type="term" value="F:NADP binding"/>
    <property type="evidence" value="ECO:0007669"/>
    <property type="project" value="InterPro"/>
</dbReference>
<dbReference type="Gene3D" id="3.40.50.10860">
    <property type="entry name" value="Leucine Dehydrogenase, chain A, domain 1"/>
    <property type="match status" value="1"/>
</dbReference>
<organism evidence="12 13">
    <name type="scientific">Stappia albiluteola</name>
    <dbReference type="NCBI Taxonomy" id="2758565"/>
    <lineage>
        <taxon>Bacteria</taxon>
        <taxon>Pseudomonadati</taxon>
        <taxon>Pseudomonadota</taxon>
        <taxon>Alphaproteobacteria</taxon>
        <taxon>Hyphomicrobiales</taxon>
        <taxon>Stappiaceae</taxon>
        <taxon>Stappia</taxon>
    </lineage>
</organism>
<dbReference type="GO" id="GO:0019632">
    <property type="term" value="P:shikimate metabolic process"/>
    <property type="evidence" value="ECO:0007669"/>
    <property type="project" value="InterPro"/>
</dbReference>